<accession>A0AAW4WXD0</accession>
<dbReference type="AlphaFoldDB" id="A0AAW4WXD0"/>
<organism evidence="2 3">
    <name type="scientific">Halanaerobium polyolivorans</name>
    <dbReference type="NCBI Taxonomy" id="2886943"/>
    <lineage>
        <taxon>Bacteria</taxon>
        <taxon>Bacillati</taxon>
        <taxon>Bacillota</taxon>
        <taxon>Clostridia</taxon>
        <taxon>Halanaerobiales</taxon>
        <taxon>Halanaerobiaceae</taxon>
        <taxon>Halanaerobium</taxon>
    </lineage>
</organism>
<name>A0AAW4WXD0_9FIRM</name>
<evidence type="ECO:0000313" key="2">
    <source>
        <dbReference type="EMBL" id="MCC3143972.1"/>
    </source>
</evidence>
<keyword evidence="3" id="KW-1185">Reference proteome</keyword>
<comment type="caution">
    <text evidence="2">The sequence shown here is derived from an EMBL/GenBank/DDBJ whole genome shotgun (WGS) entry which is preliminary data.</text>
</comment>
<dbReference type="PROSITE" id="PS51257">
    <property type="entry name" value="PROKAR_LIPOPROTEIN"/>
    <property type="match status" value="1"/>
</dbReference>
<protein>
    <submittedName>
        <fullName evidence="2">Uncharacterized protein</fullName>
    </submittedName>
</protein>
<feature type="region of interest" description="Disordered" evidence="1">
    <location>
        <begin position="33"/>
        <end position="67"/>
    </location>
</feature>
<gene>
    <name evidence="2" type="ORF">LJ207_01370</name>
</gene>
<dbReference type="Proteomes" id="UP001199296">
    <property type="component" value="Unassembled WGS sequence"/>
</dbReference>
<reference evidence="2 3" key="1">
    <citation type="submission" date="2021-10" db="EMBL/GenBank/DDBJ databases">
        <authorList>
            <person name="Grouzdev D.S."/>
            <person name="Pantiukh K.S."/>
            <person name="Krutkina M.S."/>
        </authorList>
    </citation>
    <scope>NUCLEOTIDE SEQUENCE [LARGE SCALE GENOMIC DNA]</scope>
    <source>
        <strain evidence="2 3">Z-7514</strain>
    </source>
</reference>
<evidence type="ECO:0000313" key="3">
    <source>
        <dbReference type="Proteomes" id="UP001199296"/>
    </source>
</evidence>
<dbReference type="EMBL" id="JAJFAT010000001">
    <property type="protein sequence ID" value="MCC3143972.1"/>
    <property type="molecule type" value="Genomic_DNA"/>
</dbReference>
<evidence type="ECO:0000256" key="1">
    <source>
        <dbReference type="SAM" id="MobiDB-lite"/>
    </source>
</evidence>
<proteinExistence type="predicted"/>
<sequence length="67" mass="7519">MRNLRNKKLIILLSILALFALVLVGCGVDDIEEPVEEPMEEPMEEEPAPPMEEEPPPAPEDDMNGEF</sequence>
<dbReference type="RefSeq" id="WP_229343358.1">
    <property type="nucleotide sequence ID" value="NZ_JAJFAT010000001.1"/>
</dbReference>